<comment type="caution">
    <text evidence="2">The sequence shown here is derived from an EMBL/GenBank/DDBJ whole genome shotgun (WGS) entry which is preliminary data.</text>
</comment>
<name>A0AAE0U4J8_9PEZI</name>
<evidence type="ECO:0000313" key="3">
    <source>
        <dbReference type="Proteomes" id="UP001285441"/>
    </source>
</evidence>
<protein>
    <submittedName>
        <fullName evidence="2">Uncharacterized protein</fullName>
    </submittedName>
</protein>
<reference evidence="2" key="2">
    <citation type="submission" date="2023-06" db="EMBL/GenBank/DDBJ databases">
        <authorList>
            <consortium name="Lawrence Berkeley National Laboratory"/>
            <person name="Haridas S."/>
            <person name="Hensen N."/>
            <person name="Bonometti L."/>
            <person name="Westerberg I."/>
            <person name="Brannstrom I.O."/>
            <person name="Guillou S."/>
            <person name="Cros-Aarteil S."/>
            <person name="Calhoun S."/>
            <person name="Kuo A."/>
            <person name="Mondo S."/>
            <person name="Pangilinan J."/>
            <person name="Riley R."/>
            <person name="LaButti K."/>
            <person name="Andreopoulos B."/>
            <person name="Lipzen A."/>
            <person name="Chen C."/>
            <person name="Yanf M."/>
            <person name="Daum C."/>
            <person name="Ng V."/>
            <person name="Clum A."/>
            <person name="Steindorff A."/>
            <person name="Ohm R."/>
            <person name="Martin F."/>
            <person name="Silar P."/>
            <person name="Natvig D."/>
            <person name="Lalanne C."/>
            <person name="Gautier V."/>
            <person name="Ament-velasquez S.L."/>
            <person name="Kruys A."/>
            <person name="Hutchinson M.I."/>
            <person name="Powell A.J."/>
            <person name="Barry K."/>
            <person name="Miller A.N."/>
            <person name="Grigoriev I.V."/>
            <person name="Debuchy R."/>
            <person name="Gladieux P."/>
            <person name="Thoren M.H."/>
            <person name="Johannesson H."/>
        </authorList>
    </citation>
    <scope>NUCLEOTIDE SEQUENCE</scope>
    <source>
        <strain evidence="2">CBS 232.78</strain>
    </source>
</reference>
<organism evidence="2 3">
    <name type="scientific">Podospora didyma</name>
    <dbReference type="NCBI Taxonomy" id="330526"/>
    <lineage>
        <taxon>Eukaryota</taxon>
        <taxon>Fungi</taxon>
        <taxon>Dikarya</taxon>
        <taxon>Ascomycota</taxon>
        <taxon>Pezizomycotina</taxon>
        <taxon>Sordariomycetes</taxon>
        <taxon>Sordariomycetidae</taxon>
        <taxon>Sordariales</taxon>
        <taxon>Podosporaceae</taxon>
        <taxon>Podospora</taxon>
    </lineage>
</organism>
<evidence type="ECO:0000256" key="1">
    <source>
        <dbReference type="SAM" id="MobiDB-lite"/>
    </source>
</evidence>
<feature type="region of interest" description="Disordered" evidence="1">
    <location>
        <begin position="254"/>
        <end position="286"/>
    </location>
</feature>
<proteinExistence type="predicted"/>
<evidence type="ECO:0000313" key="2">
    <source>
        <dbReference type="EMBL" id="KAK3390773.1"/>
    </source>
</evidence>
<sequence>MLRVHEHTEDDIREYAREMVAGANVLEPRDHEAFVEGIVQKAEGVFIWVNLVVNDATSELRVAQNRVISLHQALEWLAGIPKELKGENGLYARMLDHIEAKDLGDGSRVIQMFKASDGPVNAHVAEYALKHTTSTGDIDVGSDCTGGLVEIVDQLLFSKHVYSEIDFIHQTAKEYITRDATLHAVYGHNEDEFHPGFDARRVAVNPQTERIQLQKGDRHGASFRIVEDFKSIGDQYHFIHITAHHRLLRHLTTKHGRHSGGGGGPGPATTTTTTLTTTTTTTGGTPRLRLTDSELQEFWQGHFRAPATVQRPPQMVARPGQFMIPNPRCGQMTAYAFPPVDESETLLQLGADSKWAWGVLLRLGYAVFALPQQGAVDQQAQIKGNRRRWVATVGAFVNGSMMDSSSLSPSTTAVPVPVPVPVPAVHVALVHQPWIGYAGFVSSRQAGARASNLSTTFIVDLLPMSYRRGGLAAAAASSDG</sequence>
<dbReference type="AlphaFoldDB" id="A0AAE0U4J8"/>
<dbReference type="PANTHER" id="PTHR10039:SF5">
    <property type="entry name" value="NACHT DOMAIN-CONTAINING PROTEIN"/>
    <property type="match status" value="1"/>
</dbReference>
<accession>A0AAE0U4J8</accession>
<keyword evidence="3" id="KW-1185">Reference proteome</keyword>
<dbReference type="PANTHER" id="PTHR10039">
    <property type="entry name" value="AMELOGENIN"/>
    <property type="match status" value="1"/>
</dbReference>
<reference evidence="2" key="1">
    <citation type="journal article" date="2023" name="Mol. Phylogenet. Evol.">
        <title>Genome-scale phylogeny and comparative genomics of the fungal order Sordariales.</title>
        <authorList>
            <person name="Hensen N."/>
            <person name="Bonometti L."/>
            <person name="Westerberg I."/>
            <person name="Brannstrom I.O."/>
            <person name="Guillou S."/>
            <person name="Cros-Aarteil S."/>
            <person name="Calhoun S."/>
            <person name="Haridas S."/>
            <person name="Kuo A."/>
            <person name="Mondo S."/>
            <person name="Pangilinan J."/>
            <person name="Riley R."/>
            <person name="LaButti K."/>
            <person name="Andreopoulos B."/>
            <person name="Lipzen A."/>
            <person name="Chen C."/>
            <person name="Yan M."/>
            <person name="Daum C."/>
            <person name="Ng V."/>
            <person name="Clum A."/>
            <person name="Steindorff A."/>
            <person name="Ohm R.A."/>
            <person name="Martin F."/>
            <person name="Silar P."/>
            <person name="Natvig D.O."/>
            <person name="Lalanne C."/>
            <person name="Gautier V."/>
            <person name="Ament-Velasquez S.L."/>
            <person name="Kruys A."/>
            <person name="Hutchinson M.I."/>
            <person name="Powell A.J."/>
            <person name="Barry K."/>
            <person name="Miller A.N."/>
            <person name="Grigoriev I.V."/>
            <person name="Debuchy R."/>
            <person name="Gladieux P."/>
            <person name="Hiltunen Thoren M."/>
            <person name="Johannesson H."/>
        </authorList>
    </citation>
    <scope>NUCLEOTIDE SEQUENCE</scope>
    <source>
        <strain evidence="2">CBS 232.78</strain>
    </source>
</reference>
<feature type="compositionally biased region" description="Low complexity" evidence="1">
    <location>
        <begin position="267"/>
        <end position="286"/>
    </location>
</feature>
<dbReference type="EMBL" id="JAULSW010000002">
    <property type="protein sequence ID" value="KAK3390773.1"/>
    <property type="molecule type" value="Genomic_DNA"/>
</dbReference>
<dbReference type="Proteomes" id="UP001285441">
    <property type="component" value="Unassembled WGS sequence"/>
</dbReference>
<gene>
    <name evidence="2" type="ORF">B0H63DRAFT_519988</name>
</gene>